<dbReference type="Pfam" id="PF09412">
    <property type="entry name" value="XendoU"/>
    <property type="match status" value="1"/>
</dbReference>
<evidence type="ECO:0000256" key="1">
    <source>
        <dbReference type="ARBA" id="ARBA00001936"/>
    </source>
</evidence>
<comment type="catalytic activity">
    <reaction evidence="15">
        <text>ribonucleotidyl-uridine-RNA = a 5'-end dephospho-uridine-RNA + a 3'-end 2',3'-cyclophospho-ribonucleotide-RNA</text>
        <dbReference type="Rhea" id="RHEA:67792"/>
        <dbReference type="Rhea" id="RHEA-COMP:10464"/>
        <dbReference type="Rhea" id="RHEA-COMP:17354"/>
        <dbReference type="Rhea" id="RHEA-COMP:17356"/>
        <dbReference type="ChEBI" id="CHEBI:83064"/>
        <dbReference type="ChEBI" id="CHEBI:173117"/>
        <dbReference type="ChEBI" id="CHEBI:173224"/>
    </reaction>
</comment>
<sequence length="602" mass="68553">MSVLFNNYGVISVDDKKICPDEDLCTALFEHVMIEHNSDLTAVAQELWDNDIHRLRPGTDYRIALQNKVAHLSDLNDGKEAAGSPLFTYVNETILKKETFLAFISLLDNYESDTGVPEVVTPEEEAENHRFLDSIIKTPVMKIVHRYLVEKKLSSPDTSAFKEQLHRIWFELYARRGSNRPDSSGFEHVFVGETRGGHTVIGFHNWIQLYLQEKLGHIDYKGYSVKADSPEPDENKHILALQFSWKNGIKPKGSIFIGVSPEFEFALYTLCFITSPNERVRMSFSLYDVEIVCHHYNQKHIGTTYPVLIRYQDADIPLDLLDVCEDGGTKWEISAAEILGKSNDPRTNTSLFFSLQLPSEEEVEAGPQVSSDAPPPYSSVAADNAAYFDYKEDSAFPKPPSYNVATSLPSYDEAERNKAETFVPLVTGRDEDFVARDDFEDADQLRIGNDGIFMLTFFMAFIFNWIGFFLSFCLTTSAAGRYGAISGFGLSLIKWILIVRFSTYFPGYFDGQYWLWWVFLVLGEFADLLPWFSALPQRIHQLRQDPQNGRLFLDSPKNQSPLYLLKLHVLKLLSLVEISGLHRAEGPPTEKRKLKHPPCIMQ</sequence>
<accession>A0AAE0UYR2</accession>
<keyword evidence="11 16" id="KW-1133">Transmembrane helix</keyword>
<dbReference type="EMBL" id="JAUCMX010000014">
    <property type="protein sequence ID" value="KAK3524480.1"/>
    <property type="molecule type" value="Genomic_DNA"/>
</dbReference>
<evidence type="ECO:0000256" key="12">
    <source>
        <dbReference type="ARBA" id="ARBA00023136"/>
    </source>
</evidence>
<dbReference type="InterPro" id="IPR037227">
    <property type="entry name" value="EndoU-like"/>
</dbReference>
<evidence type="ECO:0000256" key="6">
    <source>
        <dbReference type="ARBA" id="ARBA00022722"/>
    </source>
</evidence>
<dbReference type="GO" id="GO:0046872">
    <property type="term" value="F:metal ion binding"/>
    <property type="evidence" value="ECO:0007669"/>
    <property type="project" value="UniProtKB-UniRule"/>
</dbReference>
<dbReference type="GO" id="GO:0007034">
    <property type="term" value="P:vacuolar transport"/>
    <property type="evidence" value="ECO:0007669"/>
    <property type="project" value="InterPro"/>
</dbReference>
<dbReference type="InterPro" id="IPR019325">
    <property type="entry name" value="NEDD4/Bsd2"/>
</dbReference>
<name>A0AAE0UYR2_9TELE</name>
<organism evidence="18 19">
    <name type="scientific">Hemibagrus guttatus</name>
    <dbReference type="NCBI Taxonomy" id="175788"/>
    <lineage>
        <taxon>Eukaryota</taxon>
        <taxon>Metazoa</taxon>
        <taxon>Chordata</taxon>
        <taxon>Craniata</taxon>
        <taxon>Vertebrata</taxon>
        <taxon>Euteleostomi</taxon>
        <taxon>Actinopterygii</taxon>
        <taxon>Neopterygii</taxon>
        <taxon>Teleostei</taxon>
        <taxon>Ostariophysi</taxon>
        <taxon>Siluriformes</taxon>
        <taxon>Bagridae</taxon>
        <taxon>Hemibagrus</taxon>
    </lineage>
</organism>
<dbReference type="PANTHER" id="PTHR12439:SF32">
    <property type="entry name" value="URIDYLATE-SPECIFIC ENDORIBONUCLEASE B"/>
    <property type="match status" value="1"/>
</dbReference>
<comment type="subcellular location">
    <subcellularLocation>
        <location evidence="2">Membrane</location>
        <topology evidence="2">Multi-pass membrane protein</topology>
    </subcellularLocation>
</comment>
<dbReference type="GO" id="GO:0030001">
    <property type="term" value="P:metal ion transport"/>
    <property type="evidence" value="ECO:0007669"/>
    <property type="project" value="InterPro"/>
</dbReference>
<evidence type="ECO:0000259" key="17">
    <source>
        <dbReference type="PROSITE" id="PS51959"/>
    </source>
</evidence>
<dbReference type="GO" id="GO:0005737">
    <property type="term" value="C:cytoplasm"/>
    <property type="evidence" value="ECO:0007669"/>
    <property type="project" value="UniProtKB-ARBA"/>
</dbReference>
<dbReference type="Pfam" id="PF10176">
    <property type="entry name" value="NEDD4_Bsd2"/>
    <property type="match status" value="1"/>
</dbReference>
<evidence type="ECO:0000256" key="15">
    <source>
        <dbReference type="RuleBase" id="RU367085"/>
    </source>
</evidence>
<comment type="subunit">
    <text evidence="4 15">Monomer.</text>
</comment>
<dbReference type="InterPro" id="IPR018998">
    <property type="entry name" value="EndoU_C"/>
</dbReference>
<dbReference type="PANTHER" id="PTHR12439">
    <property type="entry name" value="PLACENTAL PROTEIN 11-RELATED"/>
    <property type="match status" value="1"/>
</dbReference>
<gene>
    <name evidence="18" type="ORF">QTP70_029291</name>
</gene>
<evidence type="ECO:0000256" key="11">
    <source>
        <dbReference type="ARBA" id="ARBA00022989"/>
    </source>
</evidence>
<reference evidence="18" key="1">
    <citation type="submission" date="2023-06" db="EMBL/GenBank/DDBJ databases">
        <title>Male Hemibagrus guttatus genome.</title>
        <authorList>
            <person name="Bian C."/>
        </authorList>
    </citation>
    <scope>NUCLEOTIDE SEQUENCE</scope>
    <source>
        <strain evidence="18">Male_cb2023</strain>
        <tissue evidence="18">Muscle</tissue>
    </source>
</reference>
<evidence type="ECO:0000256" key="2">
    <source>
        <dbReference type="ARBA" id="ARBA00004141"/>
    </source>
</evidence>
<keyword evidence="12 16" id="KW-0472">Membrane</keyword>
<dbReference type="PROSITE" id="PS51959">
    <property type="entry name" value="ENDOU"/>
    <property type="match status" value="1"/>
</dbReference>
<feature type="transmembrane region" description="Helical" evidence="16">
    <location>
        <begin position="452"/>
        <end position="475"/>
    </location>
</feature>
<feature type="transmembrane region" description="Helical" evidence="16">
    <location>
        <begin position="514"/>
        <end position="534"/>
    </location>
</feature>
<evidence type="ECO:0000256" key="5">
    <source>
        <dbReference type="ARBA" id="ARBA00022692"/>
    </source>
</evidence>
<evidence type="ECO:0000256" key="3">
    <source>
        <dbReference type="ARBA" id="ARBA00010168"/>
    </source>
</evidence>
<comment type="cofactor">
    <cofactor evidence="1 15">
        <name>Mn(2+)</name>
        <dbReference type="ChEBI" id="CHEBI:29035"/>
    </cofactor>
</comment>
<evidence type="ECO:0000313" key="19">
    <source>
        <dbReference type="Proteomes" id="UP001274896"/>
    </source>
</evidence>
<evidence type="ECO:0000256" key="14">
    <source>
        <dbReference type="ARBA" id="ARBA00023239"/>
    </source>
</evidence>
<dbReference type="AlphaFoldDB" id="A0AAE0UYR2"/>
<keyword evidence="6 15" id="KW-0540">Nuclease</keyword>
<proteinExistence type="inferred from homology"/>
<evidence type="ECO:0000256" key="4">
    <source>
        <dbReference type="ARBA" id="ARBA00011245"/>
    </source>
</evidence>
<evidence type="ECO:0000256" key="10">
    <source>
        <dbReference type="ARBA" id="ARBA00022884"/>
    </source>
</evidence>
<feature type="transmembrane region" description="Helical" evidence="16">
    <location>
        <begin position="482"/>
        <end position="502"/>
    </location>
</feature>
<dbReference type="GO" id="GO:0016829">
    <property type="term" value="F:lyase activity"/>
    <property type="evidence" value="ECO:0007669"/>
    <property type="project" value="UniProtKB-KW"/>
</dbReference>
<evidence type="ECO:0000256" key="9">
    <source>
        <dbReference type="ARBA" id="ARBA00022801"/>
    </source>
</evidence>
<dbReference type="Proteomes" id="UP001274896">
    <property type="component" value="Unassembled WGS sequence"/>
</dbReference>
<dbReference type="GO" id="GO:0003723">
    <property type="term" value="F:RNA binding"/>
    <property type="evidence" value="ECO:0007669"/>
    <property type="project" value="UniProtKB-UniRule"/>
</dbReference>
<keyword evidence="14" id="KW-0456">Lyase</keyword>
<evidence type="ECO:0000256" key="13">
    <source>
        <dbReference type="ARBA" id="ARBA00023211"/>
    </source>
</evidence>
<protein>
    <recommendedName>
        <fullName evidence="15">Uridylate-specific endoribonuclease</fullName>
        <ecNumber evidence="15">4.6.1.-</ecNumber>
    </recommendedName>
</protein>
<keyword evidence="13 15" id="KW-0464">Manganese</keyword>
<keyword evidence="5 16" id="KW-0812">Transmembrane</keyword>
<dbReference type="GO" id="GO:0004521">
    <property type="term" value="F:RNA endonuclease activity"/>
    <property type="evidence" value="ECO:0007669"/>
    <property type="project" value="UniProtKB-UniRule"/>
</dbReference>
<comment type="caution">
    <text evidence="18">The sequence shown here is derived from an EMBL/GenBank/DDBJ whole genome shotgun (WGS) entry which is preliminary data.</text>
</comment>
<dbReference type="EC" id="4.6.1.-" evidence="15"/>
<dbReference type="GO" id="GO:0016787">
    <property type="term" value="F:hydrolase activity"/>
    <property type="evidence" value="ECO:0007669"/>
    <property type="project" value="UniProtKB-KW"/>
</dbReference>
<feature type="domain" description="EndoU" evidence="17">
    <location>
        <begin position="36"/>
        <end position="310"/>
    </location>
</feature>
<comment type="similarity">
    <text evidence="3 15">Belongs to the ENDOU family.</text>
</comment>
<keyword evidence="19" id="KW-1185">Reference proteome</keyword>
<evidence type="ECO:0000256" key="8">
    <source>
        <dbReference type="ARBA" id="ARBA00022759"/>
    </source>
</evidence>
<keyword evidence="7 15" id="KW-0479">Metal-binding</keyword>
<keyword evidence="9 15" id="KW-0378">Hydrolase</keyword>
<evidence type="ECO:0000256" key="16">
    <source>
        <dbReference type="SAM" id="Phobius"/>
    </source>
</evidence>
<dbReference type="GO" id="GO:0016020">
    <property type="term" value="C:membrane"/>
    <property type="evidence" value="ECO:0007669"/>
    <property type="project" value="UniProtKB-SubCell"/>
</dbReference>
<dbReference type="InterPro" id="IPR039787">
    <property type="entry name" value="ENDOU"/>
</dbReference>
<evidence type="ECO:0000313" key="18">
    <source>
        <dbReference type="EMBL" id="KAK3524480.1"/>
    </source>
</evidence>
<dbReference type="CDD" id="cd21159">
    <property type="entry name" value="XendoU"/>
    <property type="match status" value="1"/>
</dbReference>
<keyword evidence="8 15" id="KW-0255">Endonuclease</keyword>
<evidence type="ECO:0000256" key="7">
    <source>
        <dbReference type="ARBA" id="ARBA00022723"/>
    </source>
</evidence>
<keyword evidence="10 15" id="KW-0694">RNA-binding</keyword>
<dbReference type="SUPFAM" id="SSF142877">
    <property type="entry name" value="EndoU-like"/>
    <property type="match status" value="1"/>
</dbReference>